<dbReference type="InterPro" id="IPR029058">
    <property type="entry name" value="AB_hydrolase_fold"/>
</dbReference>
<dbReference type="PANTHER" id="PTHR10272">
    <property type="entry name" value="PLATELET-ACTIVATING FACTOR ACETYLHYDROLASE"/>
    <property type="match status" value="1"/>
</dbReference>
<dbReference type="PIRSF" id="PIRSF018169">
    <property type="entry name" value="PAF_acetylhydrolase"/>
    <property type="match status" value="1"/>
</dbReference>
<evidence type="ECO:0000256" key="3">
    <source>
        <dbReference type="ARBA" id="ARBA00023098"/>
    </source>
</evidence>
<evidence type="ECO:0000313" key="6">
    <source>
        <dbReference type="EMBL" id="CDS13763.1"/>
    </source>
</evidence>
<dbReference type="EC" id="3.1.1.47" evidence="4"/>
<reference evidence="6" key="1">
    <citation type="journal article" date="2014" name="Genome Announc.">
        <title>De novo whole-genome sequence and genome annotation of Lichtheimia ramosa.</title>
        <authorList>
            <person name="Linde J."/>
            <person name="Schwartze V."/>
            <person name="Binder U."/>
            <person name="Lass-Florl C."/>
            <person name="Voigt K."/>
            <person name="Horn F."/>
        </authorList>
    </citation>
    <scope>NUCLEOTIDE SEQUENCE</scope>
    <source>
        <strain evidence="6">JMRC FSU:6197</strain>
    </source>
</reference>
<name>A0A077X3A8_9FUNG</name>
<dbReference type="GO" id="GO:0003847">
    <property type="term" value="F:1-alkyl-2-acetylglycerophosphocholine esterase activity"/>
    <property type="evidence" value="ECO:0007669"/>
    <property type="project" value="UniProtKB-UniRule"/>
</dbReference>
<keyword evidence="1 4" id="KW-0378">Hydrolase</keyword>
<keyword evidence="2 4" id="KW-0442">Lipid degradation</keyword>
<dbReference type="InterPro" id="IPR016715">
    <property type="entry name" value="PAF_acetylhydro_eukaryote"/>
</dbReference>
<dbReference type="GO" id="GO:0016042">
    <property type="term" value="P:lipid catabolic process"/>
    <property type="evidence" value="ECO:0007669"/>
    <property type="project" value="UniProtKB-KW"/>
</dbReference>
<sequence>MSLFADFPDLGGPYSVGCHDLEWHVGSKKGPQSFPVSSLLIRLFYPAKVTKHDRRASWVSNQEYARALCKDVAHMPGIVADWLSALAKHIKIRASADAPLLKPPKHTSGYPIIIFSHGLGGNRHLYSSFCSSMASYGFVVAAIEHRDGSGSLAKGRGQDDWIRYDGLPPEVWDYRHVQLQRRLAEVQLCVDAMERLNLGTMKQSKATSGFRGSLNLDSMVMAGHSFGAATAILALNHPKTQFKCGILLDPWTQPLVMMDRLCTIYRPVLAILSEQFAFWPDNFDTVQELMQSSPCSHRSVCFSLTGTAHTHQSDVMLVLRHLIRFDFRSPFQIDPALAIDLNSKAAVAFIRHALTPEASGKLDLHQDVLSYYKMYPNHIVVHVPFLSSPSDLERFSPSVHEEESEEKV</sequence>
<proteinExistence type="inferred from homology"/>
<comment type="similarity">
    <text evidence="4">Belongs to the serine esterase family.</text>
</comment>
<dbReference type="EMBL" id="LK023385">
    <property type="protein sequence ID" value="CDS13763.1"/>
    <property type="molecule type" value="Genomic_DNA"/>
</dbReference>
<evidence type="ECO:0000256" key="2">
    <source>
        <dbReference type="ARBA" id="ARBA00022963"/>
    </source>
</evidence>
<dbReference type="Gene3D" id="3.40.50.1820">
    <property type="entry name" value="alpha/beta hydrolase"/>
    <property type="match status" value="1"/>
</dbReference>
<dbReference type="AlphaFoldDB" id="A0A077X3A8"/>
<organism evidence="6">
    <name type="scientific">Lichtheimia ramosa</name>
    <dbReference type="NCBI Taxonomy" id="688394"/>
    <lineage>
        <taxon>Eukaryota</taxon>
        <taxon>Fungi</taxon>
        <taxon>Fungi incertae sedis</taxon>
        <taxon>Mucoromycota</taxon>
        <taxon>Mucoromycotina</taxon>
        <taxon>Mucoromycetes</taxon>
        <taxon>Mucorales</taxon>
        <taxon>Lichtheimiaceae</taxon>
        <taxon>Lichtheimia</taxon>
    </lineage>
</organism>
<dbReference type="SUPFAM" id="SSF53474">
    <property type="entry name" value="alpha/beta-Hydrolases"/>
    <property type="match status" value="1"/>
</dbReference>
<feature type="active site" description="Nucleophile" evidence="5">
    <location>
        <position position="225"/>
    </location>
</feature>
<comment type="catalytic activity">
    <reaction evidence="4">
        <text>a 1-O-alkyl-2-acetyl-sn-glycero-3-phosphocholine + H2O = a 1-O-alkyl-sn-glycero-3-phosphocholine + acetate + H(+)</text>
        <dbReference type="Rhea" id="RHEA:17777"/>
        <dbReference type="ChEBI" id="CHEBI:15377"/>
        <dbReference type="ChEBI" id="CHEBI:15378"/>
        <dbReference type="ChEBI" id="CHEBI:30089"/>
        <dbReference type="ChEBI" id="CHEBI:30909"/>
        <dbReference type="ChEBI" id="CHEBI:36707"/>
        <dbReference type="EC" id="3.1.1.47"/>
    </reaction>
</comment>
<feature type="active site" description="Charge relay system" evidence="5">
    <location>
        <position position="249"/>
    </location>
</feature>
<protein>
    <recommendedName>
        <fullName evidence="4">Putative phospholipase</fullName>
        <ecNumber evidence="4">3.1.1.47</ecNumber>
    </recommendedName>
</protein>
<evidence type="ECO:0000256" key="1">
    <source>
        <dbReference type="ARBA" id="ARBA00022801"/>
    </source>
</evidence>
<feature type="active site" description="Charge relay system" evidence="5">
    <location>
        <position position="309"/>
    </location>
</feature>
<evidence type="ECO:0000256" key="4">
    <source>
        <dbReference type="PIRNR" id="PIRNR018169"/>
    </source>
</evidence>
<dbReference type="PANTHER" id="PTHR10272:SF0">
    <property type="entry name" value="PLATELET-ACTIVATING FACTOR ACETYLHYDROLASE"/>
    <property type="match status" value="1"/>
</dbReference>
<keyword evidence="3 4" id="KW-0443">Lipid metabolism</keyword>
<gene>
    <name evidence="6" type="ORF">LRAMOSA05937</name>
</gene>
<accession>A0A077X3A8</accession>
<dbReference type="Pfam" id="PF03403">
    <property type="entry name" value="PAF-AH_p_II"/>
    <property type="match status" value="1"/>
</dbReference>
<dbReference type="OrthoDB" id="2363873at2759"/>
<evidence type="ECO:0000256" key="5">
    <source>
        <dbReference type="PIRSR" id="PIRSR018169-1"/>
    </source>
</evidence>